<reference evidence="2 3" key="1">
    <citation type="journal article" date="2018" name="Nat. Biotechnol.">
        <title>A standardized bacterial taxonomy based on genome phylogeny substantially revises the tree of life.</title>
        <authorList>
            <person name="Parks D.H."/>
            <person name="Chuvochina M."/>
            <person name="Waite D.W."/>
            <person name="Rinke C."/>
            <person name="Skarshewski A."/>
            <person name="Chaumeil P.A."/>
            <person name="Hugenholtz P."/>
        </authorList>
    </citation>
    <scope>NUCLEOTIDE SEQUENCE [LARGE SCALE GENOMIC DNA]</scope>
    <source>
        <strain evidence="2">UBA8672</strain>
    </source>
</reference>
<keyword evidence="1" id="KW-0812">Transmembrane</keyword>
<evidence type="ECO:0000313" key="3">
    <source>
        <dbReference type="Proteomes" id="UP000262325"/>
    </source>
</evidence>
<dbReference type="OMA" id="QANDLNI"/>
<comment type="caution">
    <text evidence="2">The sequence shown here is derived from an EMBL/GenBank/DDBJ whole genome shotgun (WGS) entry which is preliminary data.</text>
</comment>
<evidence type="ECO:0000313" key="2">
    <source>
        <dbReference type="EMBL" id="HCW92685.1"/>
    </source>
</evidence>
<organism evidence="2 3">
    <name type="scientific">Flexistipes sinusarabici</name>
    <dbReference type="NCBI Taxonomy" id="2352"/>
    <lineage>
        <taxon>Bacteria</taxon>
        <taxon>Pseudomonadati</taxon>
        <taxon>Deferribacterota</taxon>
        <taxon>Deferribacteres</taxon>
        <taxon>Deferribacterales</taxon>
        <taxon>Flexistipitaceae</taxon>
        <taxon>Flexistipes</taxon>
    </lineage>
</organism>
<dbReference type="RefSeq" id="WP_013885233.1">
    <property type="nucleotide sequence ID" value="NZ_JAAZVV010000008.1"/>
</dbReference>
<gene>
    <name evidence="2" type="ORF">DHM44_03280</name>
</gene>
<name>A0A3D5QA03_FLESI</name>
<evidence type="ECO:0000256" key="1">
    <source>
        <dbReference type="SAM" id="Phobius"/>
    </source>
</evidence>
<accession>A0A3D5QA03</accession>
<feature type="transmembrane region" description="Helical" evidence="1">
    <location>
        <begin position="6"/>
        <end position="26"/>
    </location>
</feature>
<dbReference type="Proteomes" id="UP000262325">
    <property type="component" value="Unassembled WGS sequence"/>
</dbReference>
<dbReference type="EMBL" id="DPPF01000066">
    <property type="protein sequence ID" value="HCW92685.1"/>
    <property type="molecule type" value="Genomic_DNA"/>
</dbReference>
<sequence>MIFKIIKIAVIVIFIYLAFIFTLPWIKYYIFKSATLEIISNDEKISRKALTDSIKEQANDLNITLGKNAIKIEDLGKATSYTVQYSDNVSIPLLKKNIIFKHKIEQIEPIEGGNVSEI</sequence>
<protein>
    <recommendedName>
        <fullName evidence="4">DUF4845 domain-containing protein</fullName>
    </recommendedName>
</protein>
<evidence type="ECO:0008006" key="4">
    <source>
        <dbReference type="Google" id="ProtNLM"/>
    </source>
</evidence>
<keyword evidence="1" id="KW-0472">Membrane</keyword>
<keyword evidence="1" id="KW-1133">Transmembrane helix</keyword>
<proteinExistence type="predicted"/>
<dbReference type="AlphaFoldDB" id="A0A3D5QA03"/>